<comment type="subcellular location">
    <subcellularLocation>
        <location evidence="12">Cell membrane</location>
        <topology evidence="12">Multi-pass membrane protein</topology>
    </subcellularLocation>
    <subcellularLocation>
        <location evidence="2">Membrane</location>
        <topology evidence="2">Multi-pass membrane protein</topology>
    </subcellularLocation>
</comment>
<comment type="subunit">
    <text evidence="12">Interacts with CtaB.</text>
</comment>
<comment type="cofactor">
    <cofactor evidence="1 12">
        <name>heme b</name>
        <dbReference type="ChEBI" id="CHEBI:60344"/>
    </cofactor>
</comment>
<feature type="transmembrane region" description="Helical" evidence="12">
    <location>
        <begin position="275"/>
        <end position="293"/>
    </location>
</feature>
<evidence type="ECO:0000256" key="7">
    <source>
        <dbReference type="ARBA" id="ARBA00023004"/>
    </source>
</evidence>
<evidence type="ECO:0000256" key="9">
    <source>
        <dbReference type="ARBA" id="ARBA00023136"/>
    </source>
</evidence>
<dbReference type="Proteomes" id="UP000326202">
    <property type="component" value="Chromosome"/>
</dbReference>
<keyword evidence="5 12" id="KW-1133">Transmembrane helix</keyword>
<evidence type="ECO:0000313" key="14">
    <source>
        <dbReference type="Proteomes" id="UP000326202"/>
    </source>
</evidence>
<evidence type="ECO:0000256" key="1">
    <source>
        <dbReference type="ARBA" id="ARBA00001970"/>
    </source>
</evidence>
<evidence type="ECO:0000256" key="5">
    <source>
        <dbReference type="ARBA" id="ARBA00022989"/>
    </source>
</evidence>
<dbReference type="GO" id="GO:0016653">
    <property type="term" value="F:oxidoreductase activity, acting on NAD(P)H, heme protein as acceptor"/>
    <property type="evidence" value="ECO:0007669"/>
    <property type="project" value="TreeGrafter"/>
</dbReference>
<keyword evidence="4 12" id="KW-0479">Metal-binding</keyword>
<keyword evidence="14" id="KW-1185">Reference proteome</keyword>
<dbReference type="AlphaFoldDB" id="A0A5J6MQ70"/>
<keyword evidence="6 12" id="KW-0560">Oxidoreductase</keyword>
<evidence type="ECO:0000256" key="8">
    <source>
        <dbReference type="ARBA" id="ARBA00023133"/>
    </source>
</evidence>
<feature type="transmembrane region" description="Helical" evidence="12">
    <location>
        <begin position="211"/>
        <end position="235"/>
    </location>
</feature>
<dbReference type="Pfam" id="PF02628">
    <property type="entry name" value="COX15-CtaA"/>
    <property type="match status" value="1"/>
</dbReference>
<evidence type="ECO:0000256" key="6">
    <source>
        <dbReference type="ARBA" id="ARBA00023002"/>
    </source>
</evidence>
<feature type="transmembrane region" description="Helical" evidence="12">
    <location>
        <begin position="144"/>
        <end position="166"/>
    </location>
</feature>
<organism evidence="13 14">
    <name type="scientific">Hypericibacter terrae</name>
    <dbReference type="NCBI Taxonomy" id="2602015"/>
    <lineage>
        <taxon>Bacteria</taxon>
        <taxon>Pseudomonadati</taxon>
        <taxon>Pseudomonadota</taxon>
        <taxon>Alphaproteobacteria</taxon>
        <taxon>Rhodospirillales</taxon>
        <taxon>Dongiaceae</taxon>
        <taxon>Hypericibacter</taxon>
    </lineage>
</organism>
<feature type="transmembrane region" description="Helical" evidence="12">
    <location>
        <begin position="178"/>
        <end position="199"/>
    </location>
</feature>
<evidence type="ECO:0000313" key="13">
    <source>
        <dbReference type="EMBL" id="QEX19247.1"/>
    </source>
</evidence>
<dbReference type="InterPro" id="IPR023754">
    <property type="entry name" value="HemeA_Synthase_type2"/>
</dbReference>
<feature type="binding site" description="axial binding residue" evidence="12">
    <location>
        <position position="333"/>
    </location>
    <ligand>
        <name>heme</name>
        <dbReference type="ChEBI" id="CHEBI:30413"/>
    </ligand>
    <ligandPart>
        <name>Fe</name>
        <dbReference type="ChEBI" id="CHEBI:18248"/>
    </ligandPart>
</feature>
<accession>A0A5J6MQ70</accession>
<evidence type="ECO:0000256" key="2">
    <source>
        <dbReference type="ARBA" id="ARBA00004141"/>
    </source>
</evidence>
<dbReference type="HAMAP" id="MF_01665">
    <property type="entry name" value="HemeA_synth_type2"/>
    <property type="match status" value="1"/>
</dbReference>
<dbReference type="GO" id="GO:0006784">
    <property type="term" value="P:heme A biosynthetic process"/>
    <property type="evidence" value="ECO:0007669"/>
    <property type="project" value="UniProtKB-UniRule"/>
</dbReference>
<evidence type="ECO:0000256" key="12">
    <source>
        <dbReference type="HAMAP-Rule" id="MF_01665"/>
    </source>
</evidence>
<dbReference type="OrthoDB" id="9793156at2"/>
<evidence type="ECO:0000256" key="4">
    <source>
        <dbReference type="ARBA" id="ARBA00022723"/>
    </source>
</evidence>
<protein>
    <recommendedName>
        <fullName evidence="12">Heme A synthase</fullName>
        <shortName evidence="12">HAS</shortName>
        <ecNumber evidence="12">1.17.99.9</ecNumber>
    </recommendedName>
    <alternativeName>
        <fullName evidence="12">Cytochrome aa3-controlling protein</fullName>
    </alternativeName>
</protein>
<dbReference type="GO" id="GO:0005886">
    <property type="term" value="C:plasma membrane"/>
    <property type="evidence" value="ECO:0007669"/>
    <property type="project" value="UniProtKB-SubCell"/>
</dbReference>
<comment type="catalytic activity">
    <reaction evidence="11">
        <text>Fe(II)-heme o + 2 A + H2O = Fe(II)-heme a + 2 AH2</text>
        <dbReference type="Rhea" id="RHEA:63388"/>
        <dbReference type="ChEBI" id="CHEBI:13193"/>
        <dbReference type="ChEBI" id="CHEBI:15377"/>
        <dbReference type="ChEBI" id="CHEBI:17499"/>
        <dbReference type="ChEBI" id="CHEBI:60530"/>
        <dbReference type="ChEBI" id="CHEBI:61715"/>
        <dbReference type="EC" id="1.17.99.9"/>
    </reaction>
    <physiologicalReaction direction="left-to-right" evidence="11">
        <dbReference type="Rhea" id="RHEA:63389"/>
    </physiologicalReaction>
</comment>
<dbReference type="KEGG" id="htq:FRZ44_45600"/>
<keyword evidence="9 12" id="KW-0472">Membrane</keyword>
<dbReference type="InterPro" id="IPR003780">
    <property type="entry name" value="COX15/CtaA_fam"/>
</dbReference>
<sequence length="365" mass="40248">MRALSPSSPFDIADPERRHELVRRNDRAIGLWLLACCAMVFVMVVLGGVTRLTQSGLSIMEWAPLRGALPPMSEAEWQRIFALYQQIPEYQQINHGMTLAEFQGIFWWEWAHRLWGRLIGVVFLVPFLWFLLRGRIRRGLAPRLTLLFALGAAQGALGWFMVASGFADRVDVSQYRLVAHLVLALAIYVAMLWTALGLLRARERWPVPCRLFPHLLTALALLGLTIVMGGFTAGLHGGLVYNSFPLMGGELAPSDLWAMVPGWINLFENPPAAQFVHRWLAIATMLTVLALGWRDRATGSLPVRLATAMALLQVGLGIATLLLLVPVPLAALHQAGAVTLLTLVVWALHDAHGDREVVVAGSGAR</sequence>
<feature type="transmembrane region" description="Helical" evidence="12">
    <location>
        <begin position="331"/>
        <end position="348"/>
    </location>
</feature>
<name>A0A5J6MQ70_9PROT</name>
<evidence type="ECO:0000256" key="10">
    <source>
        <dbReference type="ARBA" id="ARBA00044501"/>
    </source>
</evidence>
<keyword evidence="7 12" id="KW-0408">Iron</keyword>
<dbReference type="EC" id="1.17.99.9" evidence="12"/>
<feature type="transmembrane region" description="Helical" evidence="12">
    <location>
        <begin position="114"/>
        <end position="132"/>
    </location>
</feature>
<feature type="binding site" description="axial binding residue" evidence="12">
    <location>
        <position position="277"/>
    </location>
    <ligand>
        <name>heme</name>
        <dbReference type="ChEBI" id="CHEBI:30413"/>
    </ligand>
    <ligandPart>
        <name>Fe</name>
        <dbReference type="ChEBI" id="CHEBI:18248"/>
    </ligandPart>
</feature>
<evidence type="ECO:0000256" key="11">
    <source>
        <dbReference type="ARBA" id="ARBA00048044"/>
    </source>
</evidence>
<evidence type="ECO:0000256" key="3">
    <source>
        <dbReference type="ARBA" id="ARBA00022692"/>
    </source>
</evidence>
<comment type="pathway">
    <text evidence="10 12">Porphyrin-containing compound metabolism; heme A biosynthesis; heme A from heme O: step 1/1.</text>
</comment>
<keyword evidence="3 12" id="KW-0812">Transmembrane</keyword>
<dbReference type="GO" id="GO:0046872">
    <property type="term" value="F:metal ion binding"/>
    <property type="evidence" value="ECO:0007669"/>
    <property type="project" value="UniProtKB-KW"/>
</dbReference>
<dbReference type="RefSeq" id="WP_151179333.1">
    <property type="nucleotide sequence ID" value="NZ_CP042906.1"/>
</dbReference>
<dbReference type="EMBL" id="CP042906">
    <property type="protein sequence ID" value="QEX19247.1"/>
    <property type="molecule type" value="Genomic_DNA"/>
</dbReference>
<comment type="function">
    <text evidence="12">Catalyzes the conversion of heme O to heme A by two successive hydroxylations of the methyl group at C8. The first hydroxylation forms heme I, the second hydroxylation results in an unstable dihydroxymethyl group, which spontaneously dehydrates, resulting in the formyl group of heme A.</text>
</comment>
<dbReference type="PANTHER" id="PTHR23289">
    <property type="entry name" value="CYTOCHROME C OXIDASE ASSEMBLY PROTEIN COX15"/>
    <property type="match status" value="1"/>
</dbReference>
<reference evidence="13 14" key="1">
    <citation type="submission" date="2019-08" db="EMBL/GenBank/DDBJ databases">
        <title>Hyperibacter terrae gen. nov., sp. nov. and Hyperibacter viscosus sp. nov., two new members in the family Rhodospirillaceae isolated from the rhizosphere of Hypericum perforatum.</title>
        <authorList>
            <person name="Noviana Z."/>
        </authorList>
    </citation>
    <scope>NUCLEOTIDE SEQUENCE [LARGE SCALE GENOMIC DNA]</scope>
    <source>
        <strain evidence="13 14">R5913</strain>
    </source>
</reference>
<dbReference type="GO" id="GO:0120547">
    <property type="term" value="F:heme A synthase activity"/>
    <property type="evidence" value="ECO:0007669"/>
    <property type="project" value="UniProtKB-EC"/>
</dbReference>
<keyword evidence="12" id="KW-1003">Cell membrane</keyword>
<dbReference type="UniPathway" id="UPA00269">
    <property type="reaction ID" value="UER00713"/>
</dbReference>
<proteinExistence type="inferred from homology"/>
<feature type="transmembrane region" description="Helical" evidence="12">
    <location>
        <begin position="28"/>
        <end position="49"/>
    </location>
</feature>
<dbReference type="PANTHER" id="PTHR23289:SF2">
    <property type="entry name" value="CYTOCHROME C OXIDASE ASSEMBLY PROTEIN COX15 HOMOLOG"/>
    <property type="match status" value="1"/>
</dbReference>
<keyword evidence="8 12" id="KW-0350">Heme biosynthesis</keyword>
<gene>
    <name evidence="12 13" type="primary">ctaA</name>
    <name evidence="13" type="ORF">FRZ44_45600</name>
</gene>
<feature type="transmembrane region" description="Helical" evidence="12">
    <location>
        <begin position="305"/>
        <end position="325"/>
    </location>
</feature>
<comment type="similarity">
    <text evidence="12">Belongs to the COX15/CtaA family. Type 2 subfamily.</text>
</comment>